<comment type="caution">
    <text evidence="1">The sequence shown here is derived from an EMBL/GenBank/DDBJ whole genome shotgun (WGS) entry which is preliminary data.</text>
</comment>
<accession>A0A8S1UC43</accession>
<protein>
    <submittedName>
        <fullName evidence="1">Uncharacterized protein</fullName>
    </submittedName>
</protein>
<keyword evidence="2" id="KW-1185">Reference proteome</keyword>
<name>A0A8S1UC43_PAROT</name>
<evidence type="ECO:0000313" key="1">
    <source>
        <dbReference type="EMBL" id="CAD8162495.1"/>
    </source>
</evidence>
<sequence>MKQQAKQLILRFDQQSQIIQTRASQNSTEGQSFVQKSYCMSVQLSKMNFSDTNQRKNNHPQDDKEESLQQNLQEQILIGRYYNSNPKYSISQVQDIANLDFIEEEDAQYPLKHHHDKYIQLIEFKGVCFLYETRVRRCKIDYFYMQSKMLDPQSC</sequence>
<reference evidence="1" key="1">
    <citation type="submission" date="2021-01" db="EMBL/GenBank/DDBJ databases">
        <authorList>
            <consortium name="Genoscope - CEA"/>
            <person name="William W."/>
        </authorList>
    </citation>
    <scope>NUCLEOTIDE SEQUENCE</scope>
</reference>
<proteinExistence type="predicted"/>
<organism evidence="1 2">
    <name type="scientific">Paramecium octaurelia</name>
    <dbReference type="NCBI Taxonomy" id="43137"/>
    <lineage>
        <taxon>Eukaryota</taxon>
        <taxon>Sar</taxon>
        <taxon>Alveolata</taxon>
        <taxon>Ciliophora</taxon>
        <taxon>Intramacronucleata</taxon>
        <taxon>Oligohymenophorea</taxon>
        <taxon>Peniculida</taxon>
        <taxon>Parameciidae</taxon>
        <taxon>Paramecium</taxon>
    </lineage>
</organism>
<evidence type="ECO:0000313" key="2">
    <source>
        <dbReference type="Proteomes" id="UP000683925"/>
    </source>
</evidence>
<gene>
    <name evidence="1" type="ORF">POCTA_138.1.T0410292</name>
</gene>
<dbReference type="Proteomes" id="UP000683925">
    <property type="component" value="Unassembled WGS sequence"/>
</dbReference>
<dbReference type="EMBL" id="CAJJDP010000041">
    <property type="protein sequence ID" value="CAD8162495.1"/>
    <property type="molecule type" value="Genomic_DNA"/>
</dbReference>
<dbReference type="AlphaFoldDB" id="A0A8S1UC43"/>